<evidence type="ECO:0000313" key="3">
    <source>
        <dbReference type="Proteomes" id="UP000005254"/>
    </source>
</evidence>
<evidence type="ECO:0000256" key="1">
    <source>
        <dbReference type="SAM" id="Phobius"/>
    </source>
</evidence>
<dbReference type="GeneID" id="99647136"/>
<dbReference type="EMBL" id="CP003772">
    <property type="protein sequence ID" value="AFQ04095.1"/>
    <property type="molecule type" value="Genomic_DNA"/>
</dbReference>
<keyword evidence="1" id="KW-1133">Transmembrane helix</keyword>
<keyword evidence="1" id="KW-0472">Membrane</keyword>
<gene>
    <name evidence="2" type="ORF">CM1_01625</name>
</gene>
<dbReference type="KEGG" id="mgx:CM1_01625"/>
<dbReference type="RefSeq" id="WP_009885901.1">
    <property type="nucleotide sequence ID" value="NC_018497.1"/>
</dbReference>
<dbReference type="SMR" id="A0ABC7ZIP4"/>
<organism evidence="2 3">
    <name type="scientific">Mycoplasmoides genitalium M6320</name>
    <dbReference type="NCBI Taxonomy" id="662945"/>
    <lineage>
        <taxon>Bacteria</taxon>
        <taxon>Bacillati</taxon>
        <taxon>Mycoplasmatota</taxon>
        <taxon>Mycoplasmoidales</taxon>
        <taxon>Mycoplasmoidaceae</taxon>
        <taxon>Mycoplasmoides</taxon>
    </lineage>
</organism>
<keyword evidence="1" id="KW-0812">Transmembrane</keyword>
<protein>
    <submittedName>
        <fullName evidence="2">Uncharacterized protein</fullName>
    </submittedName>
</protein>
<dbReference type="AlphaFoldDB" id="A0ABC7ZIP4"/>
<feature type="transmembrane region" description="Helical" evidence="1">
    <location>
        <begin position="83"/>
        <end position="103"/>
    </location>
</feature>
<reference evidence="2 3" key="1">
    <citation type="journal article" date="2012" name="J. Bacteriol.">
        <title>Draft Genome Sequences of Four Axenic Mycoplasma genitalium Strains Isolated from Denmark, Japan, and Australia.</title>
        <authorList>
            <person name="McGowin C.L."/>
            <person name="Ma L."/>
            <person name="Jensen J.S."/>
            <person name="Mancuso M.M."/>
            <person name="Hamasuna R."/>
            <person name="Adegboye D."/>
            <person name="Martin D.H."/>
        </authorList>
    </citation>
    <scope>NUCLEOTIDE SEQUENCE [LARGE SCALE GENOMIC DNA]</scope>
    <source>
        <strain evidence="2 3">M6320</strain>
    </source>
</reference>
<accession>A0ABC7ZIP4</accession>
<evidence type="ECO:0000313" key="2">
    <source>
        <dbReference type="EMBL" id="AFQ04095.1"/>
    </source>
</evidence>
<name>A0ABC7ZIP4_MYCGT</name>
<sequence>MDSFVQKYTNGFKSILNKVEKTDFATIKSEFQYNQANLEWVESKVSDLNNYLLDPNQFSDVVSFKKIANEKLDLFVKNHGNKLPFFLFTSFVLAIFSFVSVYVRHHYDLDFNDPDAIISFFRELAFHE</sequence>
<proteinExistence type="predicted"/>
<dbReference type="Proteomes" id="UP000005254">
    <property type="component" value="Chromosome"/>
</dbReference>